<dbReference type="SUPFAM" id="SSF47862">
    <property type="entry name" value="Saposin"/>
    <property type="match status" value="1"/>
</dbReference>
<keyword evidence="1" id="KW-1015">Disulfide bond</keyword>
<feature type="domain" description="Saposin B-type" evidence="3">
    <location>
        <begin position="28"/>
        <end position="113"/>
    </location>
</feature>
<keyword evidence="2" id="KW-0732">Signal</keyword>
<organism evidence="4 5">
    <name type="scientific">Strongyloides venezuelensis</name>
    <name type="common">Threadworm</name>
    <dbReference type="NCBI Taxonomy" id="75913"/>
    <lineage>
        <taxon>Eukaryota</taxon>
        <taxon>Metazoa</taxon>
        <taxon>Ecdysozoa</taxon>
        <taxon>Nematoda</taxon>
        <taxon>Chromadorea</taxon>
        <taxon>Rhabditida</taxon>
        <taxon>Tylenchina</taxon>
        <taxon>Panagrolaimomorpha</taxon>
        <taxon>Strongyloidoidea</taxon>
        <taxon>Strongyloididae</taxon>
        <taxon>Strongyloides</taxon>
    </lineage>
</organism>
<evidence type="ECO:0000256" key="1">
    <source>
        <dbReference type="ARBA" id="ARBA00023157"/>
    </source>
</evidence>
<evidence type="ECO:0000313" key="5">
    <source>
        <dbReference type="WBParaSite" id="SVE_0067900.1"/>
    </source>
</evidence>
<dbReference type="InterPro" id="IPR008139">
    <property type="entry name" value="SaposinB_dom"/>
</dbReference>
<keyword evidence="4" id="KW-1185">Reference proteome</keyword>
<reference evidence="4" key="1">
    <citation type="submission" date="2014-07" db="EMBL/GenBank/DDBJ databases">
        <authorList>
            <person name="Martin A.A"/>
            <person name="De Silva N."/>
        </authorList>
    </citation>
    <scope>NUCLEOTIDE SEQUENCE</scope>
</reference>
<dbReference type="AlphaFoldDB" id="A0A0K0EVY0"/>
<accession>A0A0K0EVY0</accession>
<dbReference type="Proteomes" id="UP000035680">
    <property type="component" value="Unassembled WGS sequence"/>
</dbReference>
<evidence type="ECO:0000256" key="2">
    <source>
        <dbReference type="SAM" id="SignalP"/>
    </source>
</evidence>
<dbReference type="InterPro" id="IPR011001">
    <property type="entry name" value="Saposin-like"/>
</dbReference>
<feature type="chain" id="PRO_5005328897" evidence="2">
    <location>
        <begin position="20"/>
        <end position="113"/>
    </location>
</feature>
<evidence type="ECO:0000259" key="3">
    <source>
        <dbReference type="PROSITE" id="PS50015"/>
    </source>
</evidence>
<dbReference type="WBParaSite" id="SVE_0067900.1">
    <property type="protein sequence ID" value="SVE_0067900.1"/>
    <property type="gene ID" value="SVE_0067900"/>
</dbReference>
<sequence length="113" mass="12761">MKVLTIAFYFAILVGVTFSNPQMPNANSGHLCSTCQYLFGEVKKVMPTVKKSTEKQFENTIKETCDKILHVIPLMDKICKQVSEDVIEEVCKDLNETEKSVNPNEICSKLKLC</sequence>
<protein>
    <submittedName>
        <fullName evidence="5">Saposin B-type domain-containing protein</fullName>
    </submittedName>
</protein>
<reference evidence="5" key="2">
    <citation type="submission" date="2015-08" db="UniProtKB">
        <authorList>
            <consortium name="WormBaseParasite"/>
        </authorList>
    </citation>
    <scope>IDENTIFICATION</scope>
</reference>
<dbReference type="Gene3D" id="1.10.225.10">
    <property type="entry name" value="Saposin-like"/>
    <property type="match status" value="1"/>
</dbReference>
<proteinExistence type="predicted"/>
<dbReference type="PROSITE" id="PS50015">
    <property type="entry name" value="SAP_B"/>
    <property type="match status" value="1"/>
</dbReference>
<name>A0A0K0EVY0_STRVS</name>
<feature type="signal peptide" evidence="2">
    <location>
        <begin position="1"/>
        <end position="19"/>
    </location>
</feature>
<evidence type="ECO:0000313" key="4">
    <source>
        <dbReference type="Proteomes" id="UP000035680"/>
    </source>
</evidence>